<gene>
    <name evidence="1" type="ORF">BKA55DRAFT_591966</name>
</gene>
<proteinExistence type="predicted"/>
<dbReference type="InterPro" id="IPR053137">
    <property type="entry name" value="NLR-like"/>
</dbReference>
<dbReference type="InterPro" id="IPR027417">
    <property type="entry name" value="P-loop_NTPase"/>
</dbReference>
<accession>A0A9P9HMM1</accession>
<dbReference type="Pfam" id="PF13374">
    <property type="entry name" value="TPR_10"/>
    <property type="match status" value="1"/>
</dbReference>
<dbReference type="AlphaFoldDB" id="A0A9P9HMM1"/>
<evidence type="ECO:0008006" key="3">
    <source>
        <dbReference type="Google" id="ProtNLM"/>
    </source>
</evidence>
<dbReference type="OrthoDB" id="1658288at2759"/>
<protein>
    <recommendedName>
        <fullName evidence="3">NB-ARC domain-containing protein</fullName>
    </recommendedName>
</protein>
<dbReference type="Gene3D" id="3.40.50.300">
    <property type="entry name" value="P-loop containing nucleotide triphosphate hydrolases"/>
    <property type="match status" value="1"/>
</dbReference>
<dbReference type="PANTHER" id="PTHR46082:SF6">
    <property type="entry name" value="AAA+ ATPASE DOMAIN-CONTAINING PROTEIN-RELATED"/>
    <property type="match status" value="1"/>
</dbReference>
<dbReference type="SUPFAM" id="SSF48452">
    <property type="entry name" value="TPR-like"/>
    <property type="match status" value="1"/>
</dbReference>
<sequence>MAFGQEQVNRIALVGLGGVGKTQIALQFAYQTKEKLPHYLIFWIPTLSDEGAERAYMEIARKLGVHKANDDYDVKELVCQHLASGKAGKWLLIVDNADDPDLILGNEGNPGFERNLPLSDNGVVLITTRTRQIAVDLAHNKELVLNLLAKLTFLPLAITQASAYLNQNKAPIRTYLKLQEGAETEVSKVLGKEFRDNTRYRGTRNAIGTTWIVSFNQIQKSAPLAVNLLSFISHIEPKAIPQSMLPGAAPVESASAKSRDYSWDVIPSERLLEDAYAHVQRVNDAIEILEHVVDVQKGLDEEDPVRLQAEHGLAAANLANGQIEEAIDALEHIVAVRERTLQATHTDCLGSRMLLGAAFLESGQTENAMELFESLKSTSMEILGENDFIRLSNEHHLGVAYSRLGRIEDAIPILEHVVESRRSILLAEHSWRLASEFDLANIYWHAGRIEEAIEILEHVVSIEADILMEDDSRRRVSKRLLQDCHESIQEVVD</sequence>
<dbReference type="Gene3D" id="1.25.40.10">
    <property type="entry name" value="Tetratricopeptide repeat domain"/>
    <property type="match status" value="1"/>
</dbReference>
<dbReference type="SUPFAM" id="SSF52540">
    <property type="entry name" value="P-loop containing nucleoside triphosphate hydrolases"/>
    <property type="match status" value="1"/>
</dbReference>
<reference evidence="1" key="1">
    <citation type="journal article" date="2021" name="Nat. Commun.">
        <title>Genetic determinants of endophytism in the Arabidopsis root mycobiome.</title>
        <authorList>
            <person name="Mesny F."/>
            <person name="Miyauchi S."/>
            <person name="Thiergart T."/>
            <person name="Pickel B."/>
            <person name="Atanasova L."/>
            <person name="Karlsson M."/>
            <person name="Huettel B."/>
            <person name="Barry K.W."/>
            <person name="Haridas S."/>
            <person name="Chen C."/>
            <person name="Bauer D."/>
            <person name="Andreopoulos W."/>
            <person name="Pangilinan J."/>
            <person name="LaButti K."/>
            <person name="Riley R."/>
            <person name="Lipzen A."/>
            <person name="Clum A."/>
            <person name="Drula E."/>
            <person name="Henrissat B."/>
            <person name="Kohler A."/>
            <person name="Grigoriev I.V."/>
            <person name="Martin F.M."/>
            <person name="Hacquard S."/>
        </authorList>
    </citation>
    <scope>NUCLEOTIDE SEQUENCE</scope>
    <source>
        <strain evidence="1">MPI-CAGE-AT-0023</strain>
    </source>
</reference>
<dbReference type="RefSeq" id="XP_046051902.1">
    <property type="nucleotide sequence ID" value="XM_046195325.1"/>
</dbReference>
<dbReference type="PANTHER" id="PTHR46082">
    <property type="entry name" value="ATP/GTP-BINDING PROTEIN-RELATED"/>
    <property type="match status" value="1"/>
</dbReference>
<evidence type="ECO:0000313" key="2">
    <source>
        <dbReference type="Proteomes" id="UP000720189"/>
    </source>
</evidence>
<evidence type="ECO:0000313" key="1">
    <source>
        <dbReference type="EMBL" id="KAH7259194.1"/>
    </source>
</evidence>
<dbReference type="Proteomes" id="UP000720189">
    <property type="component" value="Unassembled WGS sequence"/>
</dbReference>
<name>A0A9P9HMM1_FUSRE</name>
<dbReference type="GeneID" id="70225279"/>
<comment type="caution">
    <text evidence="1">The sequence shown here is derived from an EMBL/GenBank/DDBJ whole genome shotgun (WGS) entry which is preliminary data.</text>
</comment>
<dbReference type="Pfam" id="PF13424">
    <property type="entry name" value="TPR_12"/>
    <property type="match status" value="1"/>
</dbReference>
<organism evidence="1 2">
    <name type="scientific">Fusarium redolens</name>
    <dbReference type="NCBI Taxonomy" id="48865"/>
    <lineage>
        <taxon>Eukaryota</taxon>
        <taxon>Fungi</taxon>
        <taxon>Dikarya</taxon>
        <taxon>Ascomycota</taxon>
        <taxon>Pezizomycotina</taxon>
        <taxon>Sordariomycetes</taxon>
        <taxon>Hypocreomycetidae</taxon>
        <taxon>Hypocreales</taxon>
        <taxon>Nectriaceae</taxon>
        <taxon>Fusarium</taxon>
        <taxon>Fusarium redolens species complex</taxon>
    </lineage>
</organism>
<dbReference type="EMBL" id="JAGMUX010000005">
    <property type="protein sequence ID" value="KAH7259194.1"/>
    <property type="molecule type" value="Genomic_DNA"/>
</dbReference>
<keyword evidence="2" id="KW-1185">Reference proteome</keyword>
<dbReference type="InterPro" id="IPR011990">
    <property type="entry name" value="TPR-like_helical_dom_sf"/>
</dbReference>